<organism evidence="1 2">
    <name type="scientific">Lusitaniella coriacea LEGE 07157</name>
    <dbReference type="NCBI Taxonomy" id="945747"/>
    <lineage>
        <taxon>Bacteria</taxon>
        <taxon>Bacillati</taxon>
        <taxon>Cyanobacteriota</taxon>
        <taxon>Cyanophyceae</taxon>
        <taxon>Spirulinales</taxon>
        <taxon>Lusitaniellaceae</taxon>
        <taxon>Lusitaniella</taxon>
    </lineage>
</organism>
<name>A0A8J7DWA8_9CYAN</name>
<dbReference type="Proteomes" id="UP000654482">
    <property type="component" value="Unassembled WGS sequence"/>
</dbReference>
<evidence type="ECO:0000313" key="1">
    <source>
        <dbReference type="EMBL" id="MBE9116326.1"/>
    </source>
</evidence>
<sequence length="199" mass="22892">MTYTTKELIQILDRELCASWKGERVLLSANERFQDPVLSMALGQDKISKVYAYREFREQVHQYQRTHQVSGLVWREFQFQGKSLRFPELHNQLVAVPTDKEVLRAAKGSVLAFWQQATQGMQFWLVGKQLVRITAEEIARLAKGTEWAEVEAAQNELYLGLCWGNPAECHYQRAYPDSGCDRAIAAKTEPRSLKLIGSW</sequence>
<keyword evidence="2" id="KW-1185">Reference proteome</keyword>
<gene>
    <name evidence="1" type="ORF">IQ249_10495</name>
</gene>
<proteinExistence type="predicted"/>
<reference evidence="1" key="1">
    <citation type="submission" date="2020-10" db="EMBL/GenBank/DDBJ databases">
        <authorList>
            <person name="Castelo-Branco R."/>
            <person name="Eusebio N."/>
            <person name="Adriana R."/>
            <person name="Vieira A."/>
            <person name="Brugerolle De Fraissinette N."/>
            <person name="Rezende De Castro R."/>
            <person name="Schneider M.P."/>
            <person name="Vasconcelos V."/>
            <person name="Leao P.N."/>
        </authorList>
    </citation>
    <scope>NUCLEOTIDE SEQUENCE</scope>
    <source>
        <strain evidence="1">LEGE 07157</strain>
    </source>
</reference>
<protein>
    <submittedName>
        <fullName evidence="1">Uncharacterized protein</fullName>
    </submittedName>
</protein>
<comment type="caution">
    <text evidence="1">The sequence shown here is derived from an EMBL/GenBank/DDBJ whole genome shotgun (WGS) entry which is preliminary data.</text>
</comment>
<dbReference type="EMBL" id="JADEWZ010000013">
    <property type="protein sequence ID" value="MBE9116326.1"/>
    <property type="molecule type" value="Genomic_DNA"/>
</dbReference>
<dbReference type="AlphaFoldDB" id="A0A8J7DWA8"/>
<evidence type="ECO:0000313" key="2">
    <source>
        <dbReference type="Proteomes" id="UP000654482"/>
    </source>
</evidence>
<dbReference type="RefSeq" id="WP_194029419.1">
    <property type="nucleotide sequence ID" value="NZ_JADEWZ010000013.1"/>
</dbReference>
<accession>A0A8J7DWA8</accession>